<protein>
    <submittedName>
        <fullName evidence="1">Uncharacterized protein</fullName>
    </submittedName>
</protein>
<dbReference type="Proteomes" id="UP000233837">
    <property type="component" value="Unassembled WGS sequence"/>
</dbReference>
<evidence type="ECO:0000313" key="2">
    <source>
        <dbReference type="Proteomes" id="UP000233837"/>
    </source>
</evidence>
<name>A0A2I0WQ73_9ASPA</name>
<reference evidence="1 2" key="2">
    <citation type="journal article" date="2017" name="Nature">
        <title>The Apostasia genome and the evolution of orchids.</title>
        <authorList>
            <person name="Zhang G.Q."/>
            <person name="Liu K.W."/>
            <person name="Li Z."/>
            <person name="Lohaus R."/>
            <person name="Hsiao Y.Y."/>
            <person name="Niu S.C."/>
            <person name="Wang J.Y."/>
            <person name="Lin Y.C."/>
            <person name="Xu Q."/>
            <person name="Chen L.J."/>
            <person name="Yoshida K."/>
            <person name="Fujiwara S."/>
            <person name="Wang Z.W."/>
            <person name="Zhang Y.Q."/>
            <person name="Mitsuda N."/>
            <person name="Wang M."/>
            <person name="Liu G.H."/>
            <person name="Pecoraro L."/>
            <person name="Huang H.X."/>
            <person name="Xiao X.J."/>
            <person name="Lin M."/>
            <person name="Wu X.Y."/>
            <person name="Wu W.L."/>
            <person name="Chen Y.Y."/>
            <person name="Chang S.B."/>
            <person name="Sakamoto S."/>
            <person name="Ohme-Takagi M."/>
            <person name="Yagi M."/>
            <person name="Zeng S.J."/>
            <person name="Shen C.Y."/>
            <person name="Yeh C.M."/>
            <person name="Luo Y.B."/>
            <person name="Tsai W.C."/>
            <person name="Van de Peer Y."/>
            <person name="Liu Z.J."/>
        </authorList>
    </citation>
    <scope>NUCLEOTIDE SEQUENCE [LARGE SCALE GENOMIC DNA]</scope>
    <source>
        <tissue evidence="1">The whole plant</tissue>
    </source>
</reference>
<sequence length="67" mass="7483">MVCDKVKIKLPLDGKNQSMLAKNDKDVPKSSHEYIVAWTINSSELAASTQNFRADCLLGEGWLWSSI</sequence>
<organism evidence="1 2">
    <name type="scientific">Dendrobium catenatum</name>
    <dbReference type="NCBI Taxonomy" id="906689"/>
    <lineage>
        <taxon>Eukaryota</taxon>
        <taxon>Viridiplantae</taxon>
        <taxon>Streptophyta</taxon>
        <taxon>Embryophyta</taxon>
        <taxon>Tracheophyta</taxon>
        <taxon>Spermatophyta</taxon>
        <taxon>Magnoliopsida</taxon>
        <taxon>Liliopsida</taxon>
        <taxon>Asparagales</taxon>
        <taxon>Orchidaceae</taxon>
        <taxon>Epidendroideae</taxon>
        <taxon>Malaxideae</taxon>
        <taxon>Dendrobiinae</taxon>
        <taxon>Dendrobium</taxon>
    </lineage>
</organism>
<accession>A0A2I0WQ73</accession>
<keyword evidence="2" id="KW-1185">Reference proteome</keyword>
<evidence type="ECO:0000313" key="1">
    <source>
        <dbReference type="EMBL" id="PKU77814.1"/>
    </source>
</evidence>
<dbReference type="EMBL" id="KZ502486">
    <property type="protein sequence ID" value="PKU77814.1"/>
    <property type="molecule type" value="Genomic_DNA"/>
</dbReference>
<dbReference type="AlphaFoldDB" id="A0A2I0WQ73"/>
<reference evidence="1 2" key="1">
    <citation type="journal article" date="2016" name="Sci. Rep.">
        <title>The Dendrobium catenatum Lindl. genome sequence provides insights into polysaccharide synthase, floral development and adaptive evolution.</title>
        <authorList>
            <person name="Zhang G.Q."/>
            <person name="Xu Q."/>
            <person name="Bian C."/>
            <person name="Tsai W.C."/>
            <person name="Yeh C.M."/>
            <person name="Liu K.W."/>
            <person name="Yoshida K."/>
            <person name="Zhang L.S."/>
            <person name="Chang S.B."/>
            <person name="Chen F."/>
            <person name="Shi Y."/>
            <person name="Su Y.Y."/>
            <person name="Zhang Y.Q."/>
            <person name="Chen L.J."/>
            <person name="Yin Y."/>
            <person name="Lin M."/>
            <person name="Huang H."/>
            <person name="Deng H."/>
            <person name="Wang Z.W."/>
            <person name="Zhu S.L."/>
            <person name="Zhao X."/>
            <person name="Deng C."/>
            <person name="Niu S.C."/>
            <person name="Huang J."/>
            <person name="Wang M."/>
            <person name="Liu G.H."/>
            <person name="Yang H.J."/>
            <person name="Xiao X.J."/>
            <person name="Hsiao Y.Y."/>
            <person name="Wu W.L."/>
            <person name="Chen Y.Y."/>
            <person name="Mitsuda N."/>
            <person name="Ohme-Takagi M."/>
            <person name="Luo Y.B."/>
            <person name="Van de Peer Y."/>
            <person name="Liu Z.J."/>
        </authorList>
    </citation>
    <scope>NUCLEOTIDE SEQUENCE [LARGE SCALE GENOMIC DNA]</scope>
    <source>
        <tissue evidence="1">The whole plant</tissue>
    </source>
</reference>
<gene>
    <name evidence="1" type="ORF">MA16_Dca005646</name>
</gene>
<proteinExistence type="predicted"/>